<gene>
    <name evidence="2" type="ORF">BKA15_005786</name>
</gene>
<dbReference type="EMBL" id="JACCBU010000001">
    <property type="protein sequence ID" value="NYE74457.1"/>
    <property type="molecule type" value="Genomic_DNA"/>
</dbReference>
<keyword evidence="3" id="KW-1185">Reference proteome</keyword>
<keyword evidence="1" id="KW-1133">Transmembrane helix</keyword>
<evidence type="ECO:0000256" key="1">
    <source>
        <dbReference type="SAM" id="Phobius"/>
    </source>
</evidence>
<evidence type="ECO:0000313" key="2">
    <source>
        <dbReference type="EMBL" id="NYE74457.1"/>
    </source>
</evidence>
<accession>A0A7Y9ICS6</accession>
<proteinExistence type="predicted"/>
<organism evidence="2 3">
    <name type="scientific">Microlunatus parietis</name>
    <dbReference type="NCBI Taxonomy" id="682979"/>
    <lineage>
        <taxon>Bacteria</taxon>
        <taxon>Bacillati</taxon>
        <taxon>Actinomycetota</taxon>
        <taxon>Actinomycetes</taxon>
        <taxon>Propionibacteriales</taxon>
        <taxon>Propionibacteriaceae</taxon>
        <taxon>Microlunatus</taxon>
    </lineage>
</organism>
<sequence length="78" mass="8191">MLGSCALVPLVVLGLYGGALVDTDDRRKVGELVLGAEANWFGEHWAAVIGGLTCVVVLGVVLAAQRRSLAYDARDPKP</sequence>
<protein>
    <submittedName>
        <fullName evidence="2">Uncharacterized protein</fullName>
    </submittedName>
</protein>
<name>A0A7Y9ICS6_9ACTN</name>
<keyword evidence="1" id="KW-0472">Membrane</keyword>
<keyword evidence="1" id="KW-0812">Transmembrane</keyword>
<dbReference type="AlphaFoldDB" id="A0A7Y9ICS6"/>
<feature type="transmembrane region" description="Helical" evidence="1">
    <location>
        <begin position="45"/>
        <end position="64"/>
    </location>
</feature>
<comment type="caution">
    <text evidence="2">The sequence shown here is derived from an EMBL/GenBank/DDBJ whole genome shotgun (WGS) entry which is preliminary data.</text>
</comment>
<reference evidence="2 3" key="1">
    <citation type="submission" date="2020-07" db="EMBL/GenBank/DDBJ databases">
        <title>Sequencing the genomes of 1000 actinobacteria strains.</title>
        <authorList>
            <person name="Klenk H.-P."/>
        </authorList>
    </citation>
    <scope>NUCLEOTIDE SEQUENCE [LARGE SCALE GENOMIC DNA]</scope>
    <source>
        <strain evidence="2 3">DSM 22083</strain>
    </source>
</reference>
<evidence type="ECO:0000313" key="3">
    <source>
        <dbReference type="Proteomes" id="UP000569914"/>
    </source>
</evidence>
<dbReference type="Proteomes" id="UP000569914">
    <property type="component" value="Unassembled WGS sequence"/>
</dbReference>